<reference evidence="1 2" key="1">
    <citation type="journal article" date="2014" name="Agronomy (Basel)">
        <title>A Draft Genome Sequence for Ensete ventricosum, the Drought-Tolerant Tree Against Hunger.</title>
        <authorList>
            <person name="Harrison J."/>
            <person name="Moore K.A."/>
            <person name="Paszkiewicz K."/>
            <person name="Jones T."/>
            <person name="Grant M."/>
            <person name="Ambacheew D."/>
            <person name="Muzemil S."/>
            <person name="Studholme D.J."/>
        </authorList>
    </citation>
    <scope>NUCLEOTIDE SEQUENCE [LARGE SCALE GENOMIC DNA]</scope>
</reference>
<feature type="non-terminal residue" evidence="1">
    <location>
        <position position="1"/>
    </location>
</feature>
<sequence>ARVVVPPGPAVVPPEFADKHYLCFVSYSISVEGIDPARREKLIDLLDINLQWRMHKVSDGQRRRVQICMGLLYPYKGFSNQSREWPSTTPSSPLDFGLRVFDNGASDLAVVAVASATIDVNSVNEAKLKENGFRSTRWTKLVCTVGPATYGEQLEVLTVGGMNVARVNMCYGIF</sequence>
<dbReference type="Proteomes" id="UP000287651">
    <property type="component" value="Unassembled WGS sequence"/>
</dbReference>
<evidence type="ECO:0000313" key="2">
    <source>
        <dbReference type="Proteomes" id="UP000287651"/>
    </source>
</evidence>
<protein>
    <submittedName>
        <fullName evidence="1">Uncharacterized protein</fullName>
    </submittedName>
</protein>
<dbReference type="AlphaFoldDB" id="A0A426XRR2"/>
<gene>
    <name evidence="1" type="ORF">B296_00025124</name>
</gene>
<accession>A0A426XRR2</accession>
<dbReference type="Gene3D" id="3.20.20.60">
    <property type="entry name" value="Phosphoenolpyruvate-binding domains"/>
    <property type="match status" value="1"/>
</dbReference>
<dbReference type="EMBL" id="AMZH03018060">
    <property type="protein sequence ID" value="RRT42121.1"/>
    <property type="molecule type" value="Genomic_DNA"/>
</dbReference>
<dbReference type="InterPro" id="IPR040442">
    <property type="entry name" value="Pyrv_kinase-like_dom_sf"/>
</dbReference>
<name>A0A426XRR2_ENSVE</name>
<proteinExistence type="predicted"/>
<comment type="caution">
    <text evidence="1">The sequence shown here is derived from an EMBL/GenBank/DDBJ whole genome shotgun (WGS) entry which is preliminary data.</text>
</comment>
<organism evidence="1 2">
    <name type="scientific">Ensete ventricosum</name>
    <name type="common">Abyssinian banana</name>
    <name type="synonym">Musa ensete</name>
    <dbReference type="NCBI Taxonomy" id="4639"/>
    <lineage>
        <taxon>Eukaryota</taxon>
        <taxon>Viridiplantae</taxon>
        <taxon>Streptophyta</taxon>
        <taxon>Embryophyta</taxon>
        <taxon>Tracheophyta</taxon>
        <taxon>Spermatophyta</taxon>
        <taxon>Magnoliopsida</taxon>
        <taxon>Liliopsida</taxon>
        <taxon>Zingiberales</taxon>
        <taxon>Musaceae</taxon>
        <taxon>Ensete</taxon>
    </lineage>
</organism>
<evidence type="ECO:0000313" key="1">
    <source>
        <dbReference type="EMBL" id="RRT42121.1"/>
    </source>
</evidence>